<keyword evidence="2" id="KW-0227">DNA damage</keyword>
<keyword evidence="4 7" id="KW-0068">Autocatalytic cleavage</keyword>
<dbReference type="Proteomes" id="UP000295184">
    <property type="component" value="Unassembled WGS sequence"/>
</dbReference>
<dbReference type="PANTHER" id="PTHR33516:SF2">
    <property type="entry name" value="LEXA REPRESSOR-RELATED"/>
    <property type="match status" value="1"/>
</dbReference>
<dbReference type="PRINTS" id="PR00726">
    <property type="entry name" value="LEXASERPTASE"/>
</dbReference>
<evidence type="ECO:0000256" key="2">
    <source>
        <dbReference type="ARBA" id="ARBA00022763"/>
    </source>
</evidence>
<accession>A0A4R1QR96</accession>
<dbReference type="InterPro" id="IPR006197">
    <property type="entry name" value="Peptidase_S24_LexA"/>
</dbReference>
<evidence type="ECO:0000256" key="5">
    <source>
        <dbReference type="ARBA" id="ARBA00023204"/>
    </source>
</evidence>
<dbReference type="AlphaFoldDB" id="A0A4R1QR96"/>
<evidence type="ECO:0000256" key="4">
    <source>
        <dbReference type="ARBA" id="ARBA00022813"/>
    </source>
</evidence>
<dbReference type="SUPFAM" id="SSF46785">
    <property type="entry name" value="Winged helix' DNA-binding domain"/>
    <property type="match status" value="1"/>
</dbReference>
<dbReference type="GO" id="GO:0006355">
    <property type="term" value="P:regulation of DNA-templated transcription"/>
    <property type="evidence" value="ECO:0007669"/>
    <property type="project" value="InterPro"/>
</dbReference>
<organism evidence="10 11">
    <name type="scientific">Allofournierella massiliensis</name>
    <dbReference type="NCBI Taxonomy" id="1650663"/>
    <lineage>
        <taxon>Bacteria</taxon>
        <taxon>Bacillati</taxon>
        <taxon>Bacillota</taxon>
        <taxon>Clostridia</taxon>
        <taxon>Eubacteriales</taxon>
        <taxon>Oscillospiraceae</taxon>
        <taxon>Allofournierella</taxon>
    </lineage>
</organism>
<dbReference type="Gene3D" id="1.10.10.10">
    <property type="entry name" value="Winged helix-like DNA-binding domain superfamily/Winged helix DNA-binding domain"/>
    <property type="match status" value="1"/>
</dbReference>
<dbReference type="Gene3D" id="2.10.109.10">
    <property type="entry name" value="Umud Fragment, subunit A"/>
    <property type="match status" value="1"/>
</dbReference>
<evidence type="ECO:0000256" key="3">
    <source>
        <dbReference type="ARBA" id="ARBA00022801"/>
    </source>
</evidence>
<dbReference type="InterPro" id="IPR039418">
    <property type="entry name" value="LexA-like"/>
</dbReference>
<dbReference type="STRING" id="1650663.GCA_001486665_02556"/>
<dbReference type="Pfam" id="PF09339">
    <property type="entry name" value="HTH_IclR"/>
    <property type="match status" value="1"/>
</dbReference>
<dbReference type="SUPFAM" id="SSF51306">
    <property type="entry name" value="LexA/Signal peptidase"/>
    <property type="match status" value="1"/>
</dbReference>
<evidence type="ECO:0000256" key="7">
    <source>
        <dbReference type="RuleBase" id="RU003991"/>
    </source>
</evidence>
<evidence type="ECO:0000313" key="11">
    <source>
        <dbReference type="Proteomes" id="UP000295184"/>
    </source>
</evidence>
<feature type="domain" description="HTH iclR-type" evidence="9">
    <location>
        <begin position="28"/>
        <end position="60"/>
    </location>
</feature>
<dbReference type="Pfam" id="PF00717">
    <property type="entry name" value="Peptidase_S24"/>
    <property type="match status" value="1"/>
</dbReference>
<dbReference type="InterPro" id="IPR036390">
    <property type="entry name" value="WH_DNA-bd_sf"/>
</dbReference>
<gene>
    <name evidence="10" type="ORF">EDD77_11337</name>
</gene>
<keyword evidence="3 7" id="KW-0378">Hydrolase</keyword>
<evidence type="ECO:0000259" key="9">
    <source>
        <dbReference type="Pfam" id="PF09339"/>
    </source>
</evidence>
<evidence type="ECO:0000313" key="10">
    <source>
        <dbReference type="EMBL" id="TCL56379.1"/>
    </source>
</evidence>
<dbReference type="InterPro" id="IPR036286">
    <property type="entry name" value="LexA/Signal_pep-like_sf"/>
</dbReference>
<dbReference type="PANTHER" id="PTHR33516">
    <property type="entry name" value="LEXA REPRESSOR"/>
    <property type="match status" value="1"/>
</dbReference>
<reference evidence="10 11" key="1">
    <citation type="submission" date="2019-03" db="EMBL/GenBank/DDBJ databases">
        <title>Genomic Encyclopedia of Type Strains, Phase IV (KMG-IV): sequencing the most valuable type-strain genomes for metagenomic binning, comparative biology and taxonomic classification.</title>
        <authorList>
            <person name="Goeker M."/>
        </authorList>
    </citation>
    <scope>NUCLEOTIDE SEQUENCE [LARGE SCALE GENOMIC DNA]</scope>
    <source>
        <strain evidence="10 11">DSM 100451</strain>
    </source>
</reference>
<evidence type="ECO:0000256" key="6">
    <source>
        <dbReference type="ARBA" id="ARBA00023236"/>
    </source>
</evidence>
<dbReference type="CDD" id="cd06529">
    <property type="entry name" value="S24_LexA-like"/>
    <property type="match status" value="1"/>
</dbReference>
<dbReference type="GO" id="GO:0006281">
    <property type="term" value="P:DNA repair"/>
    <property type="evidence" value="ECO:0007669"/>
    <property type="project" value="UniProtKB-KW"/>
</dbReference>
<keyword evidence="5" id="KW-0234">DNA repair</keyword>
<dbReference type="InterPro" id="IPR036388">
    <property type="entry name" value="WH-like_DNA-bd_sf"/>
</dbReference>
<name>A0A4R1QR96_9FIRM</name>
<proteinExistence type="inferred from homology"/>
<dbReference type="GO" id="GO:0016787">
    <property type="term" value="F:hydrolase activity"/>
    <property type="evidence" value="ECO:0007669"/>
    <property type="project" value="UniProtKB-KW"/>
</dbReference>
<dbReference type="GO" id="GO:0003677">
    <property type="term" value="F:DNA binding"/>
    <property type="evidence" value="ECO:0007669"/>
    <property type="project" value="InterPro"/>
</dbReference>
<comment type="similarity">
    <text evidence="1 7">Belongs to the peptidase S24 family.</text>
</comment>
<comment type="caution">
    <text evidence="10">The sequence shown here is derived from an EMBL/GenBank/DDBJ whole genome shotgun (WGS) entry which is preliminary data.</text>
</comment>
<feature type="domain" description="Peptidase S24/S26A/S26B/S26C" evidence="8">
    <location>
        <begin position="81"/>
        <end position="190"/>
    </location>
</feature>
<sequence>MRVMSEETMADIISFVNQYFCDKHTIPSVGKIAQGVGIPRSTAYRYLVEMNNRGMIEYDGKARMIRTPIIRKFAPESAPCPFVGAIPCGSAQIKEENVREYIRLPVSLFGKGKFYILEVSGDSMVDAGIDPGDLVVVRTDCTAEIGDIVVALTEDNESTLKVFGGVDEETKNAILEYRNQAKYPNQKIFASQRIVRGIVKHVIKALEQELE</sequence>
<keyword evidence="6" id="KW-0742">SOS response</keyword>
<dbReference type="GO" id="GO:0009432">
    <property type="term" value="P:SOS response"/>
    <property type="evidence" value="ECO:0007669"/>
    <property type="project" value="UniProtKB-KW"/>
</dbReference>
<dbReference type="InterPro" id="IPR005471">
    <property type="entry name" value="Tscrpt_reg_IclR_N"/>
</dbReference>
<dbReference type="OrthoDB" id="9802364at2"/>
<protein>
    <submittedName>
        <fullName evidence="10">Repressor LexA</fullName>
    </submittedName>
</protein>
<dbReference type="InterPro" id="IPR050077">
    <property type="entry name" value="LexA_repressor"/>
</dbReference>
<evidence type="ECO:0000259" key="8">
    <source>
        <dbReference type="Pfam" id="PF00717"/>
    </source>
</evidence>
<evidence type="ECO:0000256" key="1">
    <source>
        <dbReference type="ARBA" id="ARBA00007484"/>
    </source>
</evidence>
<dbReference type="EMBL" id="SLUM01000013">
    <property type="protein sequence ID" value="TCL56379.1"/>
    <property type="molecule type" value="Genomic_DNA"/>
</dbReference>
<dbReference type="InterPro" id="IPR015927">
    <property type="entry name" value="Peptidase_S24_S26A/B/C"/>
</dbReference>